<organism evidence="3">
    <name type="scientific">Triticum aestivum</name>
    <name type="common">Wheat</name>
    <dbReference type="NCBI Taxonomy" id="4565"/>
    <lineage>
        <taxon>Eukaryota</taxon>
        <taxon>Viridiplantae</taxon>
        <taxon>Streptophyta</taxon>
        <taxon>Embryophyta</taxon>
        <taxon>Tracheophyta</taxon>
        <taxon>Spermatophyta</taxon>
        <taxon>Magnoliopsida</taxon>
        <taxon>Liliopsida</taxon>
        <taxon>Poales</taxon>
        <taxon>Poaceae</taxon>
        <taxon>BOP clade</taxon>
        <taxon>Pooideae</taxon>
        <taxon>Triticodae</taxon>
        <taxon>Triticeae</taxon>
        <taxon>Triticinae</taxon>
        <taxon>Triticum</taxon>
    </lineage>
</organism>
<name>A0A3B5YR64_WHEAT</name>
<feature type="region of interest" description="Disordered" evidence="2">
    <location>
        <begin position="283"/>
        <end position="302"/>
    </location>
</feature>
<dbReference type="Gramene" id="TraesCS1B03G0095600.1">
    <property type="protein sequence ID" value="TraesCS1B03G0095600.1.CDS"/>
    <property type="gene ID" value="TraesCS1B03G0095600"/>
</dbReference>
<feature type="compositionally biased region" description="Polar residues" evidence="2">
    <location>
        <begin position="288"/>
        <end position="297"/>
    </location>
</feature>
<dbReference type="GO" id="GO:0005880">
    <property type="term" value="C:nuclear microtubule"/>
    <property type="evidence" value="ECO:0000318"/>
    <property type="project" value="GO_Central"/>
</dbReference>
<sequence>MSSSRRWSSSPSSGTDHLPGRSVIPAAALSPLRHSARRSASRSDTAAPSGAPAAPARSMWPSSSDGKIKKPSPSPLTPAPPSVATLADHLTNDAMDSANAVPVAAPSLQSLSRQRSCTELPRFAEADADAEERKIGRSSGKGAGHAFGRSMRFLPSSKPAAVTLTPGRVAPSDLRRLAAGYSLDARADVASSGSECSDASRGSSAKSAIPKPNSPMIARTSSVRLLGSSNSQWALSPGRRSSSPAKTLATVSESKGKKSLLSMGWGHLFNRKKSGGADNSIPAIPATVPSSPVSRSNGGIGETGHQMRMMHCRFLQWRFMNAKADAACKSKAANAEVQLMGTWARVSELRGKVARKQAQLEKGKLKFRLNEILSLQMRDLENWGQLESKHSFALESTVECAKSAICRLPLTNGAKASLPAMASILEQMFELTMTARISVRSFSPMAQDTTVVISKLSRVASEERALLQECHELLGRLSALQIEEQSLRCHMVQSSSLNLVNVN</sequence>
<dbReference type="Proteomes" id="UP000019116">
    <property type="component" value="Chromosome 1B"/>
</dbReference>
<dbReference type="Pfam" id="PF04484">
    <property type="entry name" value="QWRF"/>
    <property type="match status" value="1"/>
</dbReference>
<feature type="compositionally biased region" description="Low complexity" evidence="2">
    <location>
        <begin position="1"/>
        <end position="13"/>
    </location>
</feature>
<dbReference type="STRING" id="4565.A0A3B5YR64"/>
<dbReference type="EnsemblPlants" id="TraesCS1B02G050500.1">
    <property type="protein sequence ID" value="TraesCS1B02G050500.1"/>
    <property type="gene ID" value="TraesCS1B02G050500"/>
</dbReference>
<reference evidence="3" key="2">
    <citation type="submission" date="2018-10" db="UniProtKB">
        <authorList>
            <consortium name="EnsemblPlants"/>
        </authorList>
    </citation>
    <scope>IDENTIFICATION</scope>
</reference>
<keyword evidence="4" id="KW-1185">Reference proteome</keyword>
<evidence type="ECO:0000256" key="1">
    <source>
        <dbReference type="ARBA" id="ARBA00010016"/>
    </source>
</evidence>
<dbReference type="GO" id="GO:0051225">
    <property type="term" value="P:spindle assembly"/>
    <property type="evidence" value="ECO:0000318"/>
    <property type="project" value="GO_Central"/>
</dbReference>
<feature type="region of interest" description="Disordered" evidence="2">
    <location>
        <begin position="231"/>
        <end position="253"/>
    </location>
</feature>
<proteinExistence type="inferred from homology"/>
<evidence type="ECO:0000313" key="4">
    <source>
        <dbReference type="Proteomes" id="UP000019116"/>
    </source>
</evidence>
<accession>A0A3B5YR64</accession>
<protein>
    <recommendedName>
        <fullName evidence="5">QWRF motif-containing protein 3</fullName>
    </recommendedName>
</protein>
<dbReference type="Gramene" id="TraesLAC1B03G00198240.1">
    <property type="protein sequence ID" value="TraesLAC1B03G00198240.1"/>
    <property type="gene ID" value="TraesLAC1B03G00198240"/>
</dbReference>
<dbReference type="Gramene" id="TraesNOR1B03G00197450.1">
    <property type="protein sequence ID" value="TraesNOR1B03G00197450.1"/>
    <property type="gene ID" value="TraesNOR1B03G00197450"/>
</dbReference>
<dbReference type="OrthoDB" id="774923at2759"/>
<evidence type="ECO:0008006" key="5">
    <source>
        <dbReference type="Google" id="ProtNLM"/>
    </source>
</evidence>
<feature type="region of interest" description="Disordered" evidence="2">
    <location>
        <begin position="124"/>
        <end position="149"/>
    </location>
</feature>
<dbReference type="PaxDb" id="4565-Traes_1BS_FB5EFAEBB.1"/>
<feature type="compositionally biased region" description="Low complexity" evidence="2">
    <location>
        <begin position="42"/>
        <end position="56"/>
    </location>
</feature>
<dbReference type="AlphaFoldDB" id="A0A3B5YR64"/>
<dbReference type="InterPro" id="IPR007573">
    <property type="entry name" value="QWRF"/>
</dbReference>
<dbReference type="OMA" id="WEDMGRQ"/>
<dbReference type="GO" id="GO:0008017">
    <property type="term" value="F:microtubule binding"/>
    <property type="evidence" value="ECO:0000318"/>
    <property type="project" value="GO_Central"/>
</dbReference>
<evidence type="ECO:0000256" key="2">
    <source>
        <dbReference type="SAM" id="MobiDB-lite"/>
    </source>
</evidence>
<dbReference type="PANTHER" id="PTHR31807">
    <property type="entry name" value="AUGMIN FAMILY MEMBER"/>
    <property type="match status" value="1"/>
</dbReference>
<feature type="region of interest" description="Disordered" evidence="2">
    <location>
        <begin position="192"/>
        <end position="216"/>
    </location>
</feature>
<feature type="region of interest" description="Disordered" evidence="2">
    <location>
        <begin position="1"/>
        <end position="84"/>
    </location>
</feature>
<comment type="similarity">
    <text evidence="1">Belongs to the QWRF family.</text>
</comment>
<reference evidence="3" key="1">
    <citation type="submission" date="2018-08" db="EMBL/GenBank/DDBJ databases">
        <authorList>
            <person name="Rossello M."/>
        </authorList>
    </citation>
    <scope>NUCLEOTIDE SEQUENCE [LARGE SCALE GENOMIC DNA]</scope>
    <source>
        <strain evidence="3">cv. Chinese Spring</strain>
    </source>
</reference>
<dbReference type="PANTHER" id="PTHR31807:SF31">
    <property type="entry name" value="QWRF MOTIF PROTEIN (DUF566)-RELATED"/>
    <property type="match status" value="1"/>
</dbReference>
<dbReference type="Gramene" id="TraesCS1B02G050500.1">
    <property type="protein sequence ID" value="TraesCS1B02G050500.1"/>
    <property type="gene ID" value="TraesCS1B02G050500"/>
</dbReference>
<dbReference type="GO" id="GO:0005737">
    <property type="term" value="C:cytoplasm"/>
    <property type="evidence" value="ECO:0000318"/>
    <property type="project" value="GO_Central"/>
</dbReference>
<feature type="compositionally biased region" description="Pro residues" evidence="2">
    <location>
        <begin position="72"/>
        <end position="81"/>
    </location>
</feature>
<feature type="compositionally biased region" description="Polar residues" evidence="2">
    <location>
        <begin position="192"/>
        <end position="206"/>
    </location>
</feature>
<evidence type="ECO:0000313" key="3">
    <source>
        <dbReference type="EnsemblPlants" id="TraesCS1B02G050500.1"/>
    </source>
</evidence>